<evidence type="ECO:0000313" key="2">
    <source>
        <dbReference type="Proteomes" id="UP000823388"/>
    </source>
</evidence>
<name>A0A8T0W3I8_PANVG</name>
<keyword evidence="2" id="KW-1185">Reference proteome</keyword>
<gene>
    <name evidence="1" type="ORF">PVAP13_2KG221524</name>
</gene>
<accession>A0A8T0W3I8</accession>
<reference evidence="1" key="1">
    <citation type="submission" date="2020-05" db="EMBL/GenBank/DDBJ databases">
        <title>WGS assembly of Panicum virgatum.</title>
        <authorList>
            <person name="Lovell J.T."/>
            <person name="Jenkins J."/>
            <person name="Shu S."/>
            <person name="Juenger T.E."/>
            <person name="Schmutz J."/>
        </authorList>
    </citation>
    <scope>NUCLEOTIDE SEQUENCE</scope>
    <source>
        <strain evidence="1">AP13</strain>
    </source>
</reference>
<dbReference type="AlphaFoldDB" id="A0A8T0W3I8"/>
<comment type="caution">
    <text evidence="1">The sequence shown here is derived from an EMBL/GenBank/DDBJ whole genome shotgun (WGS) entry which is preliminary data.</text>
</comment>
<evidence type="ECO:0000313" key="1">
    <source>
        <dbReference type="EMBL" id="KAG2641960.1"/>
    </source>
</evidence>
<proteinExistence type="predicted"/>
<dbReference type="Proteomes" id="UP000823388">
    <property type="component" value="Chromosome 2K"/>
</dbReference>
<sequence>MSGGHARGHAVAKLYFNYDYCGVALSDGAFTCDKMVSTDERCQWLFCHCQSCARINENSFNHDIFRAQNLDYIISTASANIQLMVNLVAAQTQQDSGSYTDPPLPRCTDVFRLFSFRHLTAENNFKISILID</sequence>
<protein>
    <submittedName>
        <fullName evidence="1">Uncharacterized protein</fullName>
    </submittedName>
</protein>
<organism evidence="1 2">
    <name type="scientific">Panicum virgatum</name>
    <name type="common">Blackwell switchgrass</name>
    <dbReference type="NCBI Taxonomy" id="38727"/>
    <lineage>
        <taxon>Eukaryota</taxon>
        <taxon>Viridiplantae</taxon>
        <taxon>Streptophyta</taxon>
        <taxon>Embryophyta</taxon>
        <taxon>Tracheophyta</taxon>
        <taxon>Spermatophyta</taxon>
        <taxon>Magnoliopsida</taxon>
        <taxon>Liliopsida</taxon>
        <taxon>Poales</taxon>
        <taxon>Poaceae</taxon>
        <taxon>PACMAD clade</taxon>
        <taxon>Panicoideae</taxon>
        <taxon>Panicodae</taxon>
        <taxon>Paniceae</taxon>
        <taxon>Panicinae</taxon>
        <taxon>Panicum</taxon>
        <taxon>Panicum sect. Hiantes</taxon>
    </lineage>
</organism>
<dbReference type="EMBL" id="CM029039">
    <property type="protein sequence ID" value="KAG2641960.1"/>
    <property type="molecule type" value="Genomic_DNA"/>
</dbReference>